<organism evidence="13 14">
    <name type="scientific">Candidatus Woesebacteria bacterium GWA1_41_8</name>
    <dbReference type="NCBI Taxonomy" id="1802471"/>
    <lineage>
        <taxon>Bacteria</taxon>
        <taxon>Candidatus Woeseibacteriota</taxon>
    </lineage>
</organism>
<keyword evidence="5" id="KW-0808">Transferase</keyword>
<comment type="subcellular location">
    <subcellularLocation>
        <location evidence="1">Cytoplasm</location>
    </subcellularLocation>
</comment>
<comment type="catalytic activity">
    <reaction evidence="11">
        <text>L-threonine + hydrogencarbonate + ATP = L-threonylcarbamoyladenylate + diphosphate + H2O</text>
        <dbReference type="Rhea" id="RHEA:36407"/>
        <dbReference type="ChEBI" id="CHEBI:15377"/>
        <dbReference type="ChEBI" id="CHEBI:17544"/>
        <dbReference type="ChEBI" id="CHEBI:30616"/>
        <dbReference type="ChEBI" id="CHEBI:33019"/>
        <dbReference type="ChEBI" id="CHEBI:57926"/>
        <dbReference type="ChEBI" id="CHEBI:73682"/>
        <dbReference type="EC" id="2.7.7.87"/>
    </reaction>
</comment>
<dbReference type="GO" id="GO:0003725">
    <property type="term" value="F:double-stranded RNA binding"/>
    <property type="evidence" value="ECO:0007669"/>
    <property type="project" value="InterPro"/>
</dbReference>
<proteinExistence type="inferred from homology"/>
<dbReference type="PROSITE" id="PS51163">
    <property type="entry name" value="YRDC"/>
    <property type="match status" value="1"/>
</dbReference>
<dbReference type="STRING" id="1802471.A2115_01100"/>
<comment type="similarity">
    <text evidence="2">Belongs to the SUA5 family.</text>
</comment>
<name>A0A1F7WKQ4_9BACT</name>
<dbReference type="InterPro" id="IPR006070">
    <property type="entry name" value="Sua5-like_dom"/>
</dbReference>
<protein>
    <recommendedName>
        <fullName evidence="10">L-threonylcarbamoyladenylate synthase</fullName>
        <ecNumber evidence="3">2.7.7.87</ecNumber>
    </recommendedName>
    <alternativeName>
        <fullName evidence="10">L-threonylcarbamoyladenylate synthase</fullName>
    </alternativeName>
</protein>
<keyword evidence="9" id="KW-0067">ATP-binding</keyword>
<dbReference type="NCBIfam" id="TIGR00057">
    <property type="entry name" value="L-threonylcarbamoyladenylate synthase"/>
    <property type="match status" value="1"/>
</dbReference>
<evidence type="ECO:0000256" key="4">
    <source>
        <dbReference type="ARBA" id="ARBA00022490"/>
    </source>
</evidence>
<evidence type="ECO:0000256" key="10">
    <source>
        <dbReference type="ARBA" id="ARBA00029774"/>
    </source>
</evidence>
<gene>
    <name evidence="13" type="ORF">A2115_01100</name>
</gene>
<evidence type="ECO:0000256" key="6">
    <source>
        <dbReference type="ARBA" id="ARBA00022694"/>
    </source>
</evidence>
<accession>A0A1F7WKQ4</accession>
<dbReference type="GO" id="GO:0061710">
    <property type="term" value="F:L-threonylcarbamoyladenylate synthase"/>
    <property type="evidence" value="ECO:0007669"/>
    <property type="project" value="UniProtKB-EC"/>
</dbReference>
<keyword evidence="6" id="KW-0819">tRNA processing</keyword>
<dbReference type="GO" id="GO:0005524">
    <property type="term" value="F:ATP binding"/>
    <property type="evidence" value="ECO:0007669"/>
    <property type="project" value="UniProtKB-KW"/>
</dbReference>
<dbReference type="EMBL" id="MGFJ01000019">
    <property type="protein sequence ID" value="OGM02595.1"/>
    <property type="molecule type" value="Genomic_DNA"/>
</dbReference>
<evidence type="ECO:0000259" key="12">
    <source>
        <dbReference type="PROSITE" id="PS51163"/>
    </source>
</evidence>
<evidence type="ECO:0000313" key="14">
    <source>
        <dbReference type="Proteomes" id="UP000176198"/>
    </source>
</evidence>
<feature type="domain" description="YrdC-like" evidence="12">
    <location>
        <begin position="13"/>
        <end position="199"/>
    </location>
</feature>
<evidence type="ECO:0000256" key="2">
    <source>
        <dbReference type="ARBA" id="ARBA00007663"/>
    </source>
</evidence>
<dbReference type="PANTHER" id="PTHR17490">
    <property type="entry name" value="SUA5"/>
    <property type="match status" value="1"/>
</dbReference>
<dbReference type="InterPro" id="IPR050156">
    <property type="entry name" value="TC-AMP_synthase_SUA5"/>
</dbReference>
<comment type="caution">
    <text evidence="13">The sequence shown here is derived from an EMBL/GenBank/DDBJ whole genome shotgun (WGS) entry which is preliminary data.</text>
</comment>
<evidence type="ECO:0000256" key="7">
    <source>
        <dbReference type="ARBA" id="ARBA00022695"/>
    </source>
</evidence>
<dbReference type="GO" id="GO:0008033">
    <property type="term" value="P:tRNA processing"/>
    <property type="evidence" value="ECO:0007669"/>
    <property type="project" value="UniProtKB-KW"/>
</dbReference>
<sequence length="215" mass="23664">MKILKINNHRSIAYAIRDAALVLKAGGVIVYPTDTAYGIGVNALDRIAVKKVYDIQKRIYTKPTHVVVRDLEMINTLTTPTPLAKVIYHHLMPGPITLILRKRKLVPDILTANLPTLGVRISKSNFSLELSSSVDFPYTTPSANRSGGNTPYSLAEVQKELDTSRVDLIIDAGPLQKVKPSTLLDLTGKKPKILREGPITKSYLENLLGLTIEVV</sequence>
<dbReference type="EC" id="2.7.7.87" evidence="3"/>
<evidence type="ECO:0000313" key="13">
    <source>
        <dbReference type="EMBL" id="OGM02595.1"/>
    </source>
</evidence>
<keyword evidence="7" id="KW-0548">Nucleotidyltransferase</keyword>
<dbReference type="InterPro" id="IPR017945">
    <property type="entry name" value="DHBP_synth_RibB-like_a/b_dom"/>
</dbReference>
<dbReference type="GO" id="GO:0006450">
    <property type="term" value="P:regulation of translational fidelity"/>
    <property type="evidence" value="ECO:0007669"/>
    <property type="project" value="TreeGrafter"/>
</dbReference>
<dbReference type="GO" id="GO:0005737">
    <property type="term" value="C:cytoplasm"/>
    <property type="evidence" value="ECO:0007669"/>
    <property type="project" value="UniProtKB-SubCell"/>
</dbReference>
<reference evidence="13 14" key="1">
    <citation type="journal article" date="2016" name="Nat. Commun.">
        <title>Thousands of microbial genomes shed light on interconnected biogeochemical processes in an aquifer system.</title>
        <authorList>
            <person name="Anantharaman K."/>
            <person name="Brown C.T."/>
            <person name="Hug L.A."/>
            <person name="Sharon I."/>
            <person name="Castelle C.J."/>
            <person name="Probst A.J."/>
            <person name="Thomas B.C."/>
            <person name="Singh A."/>
            <person name="Wilkins M.J."/>
            <person name="Karaoz U."/>
            <person name="Brodie E.L."/>
            <person name="Williams K.H."/>
            <person name="Hubbard S.S."/>
            <person name="Banfield J.F."/>
        </authorList>
    </citation>
    <scope>NUCLEOTIDE SEQUENCE [LARGE SCALE GENOMIC DNA]</scope>
</reference>
<dbReference type="SUPFAM" id="SSF55821">
    <property type="entry name" value="YrdC/RibB"/>
    <property type="match status" value="1"/>
</dbReference>
<dbReference type="PANTHER" id="PTHR17490:SF16">
    <property type="entry name" value="THREONYLCARBAMOYL-AMP SYNTHASE"/>
    <property type="match status" value="1"/>
</dbReference>
<dbReference type="GO" id="GO:0000049">
    <property type="term" value="F:tRNA binding"/>
    <property type="evidence" value="ECO:0007669"/>
    <property type="project" value="TreeGrafter"/>
</dbReference>
<dbReference type="Proteomes" id="UP000176198">
    <property type="component" value="Unassembled WGS sequence"/>
</dbReference>
<dbReference type="Pfam" id="PF01300">
    <property type="entry name" value="Sua5_yciO_yrdC"/>
    <property type="match status" value="1"/>
</dbReference>
<evidence type="ECO:0000256" key="5">
    <source>
        <dbReference type="ARBA" id="ARBA00022679"/>
    </source>
</evidence>
<evidence type="ECO:0000256" key="9">
    <source>
        <dbReference type="ARBA" id="ARBA00022840"/>
    </source>
</evidence>
<keyword evidence="8" id="KW-0547">Nucleotide-binding</keyword>
<dbReference type="AlphaFoldDB" id="A0A1F7WKQ4"/>
<dbReference type="Gene3D" id="3.90.870.10">
    <property type="entry name" value="DHBP synthase"/>
    <property type="match status" value="1"/>
</dbReference>
<evidence type="ECO:0000256" key="11">
    <source>
        <dbReference type="ARBA" id="ARBA00048366"/>
    </source>
</evidence>
<evidence type="ECO:0000256" key="1">
    <source>
        <dbReference type="ARBA" id="ARBA00004496"/>
    </source>
</evidence>
<evidence type="ECO:0000256" key="3">
    <source>
        <dbReference type="ARBA" id="ARBA00012584"/>
    </source>
</evidence>
<evidence type="ECO:0000256" key="8">
    <source>
        <dbReference type="ARBA" id="ARBA00022741"/>
    </source>
</evidence>
<keyword evidence="4" id="KW-0963">Cytoplasm</keyword>